<dbReference type="SUPFAM" id="SSF49503">
    <property type="entry name" value="Cupredoxins"/>
    <property type="match status" value="6"/>
</dbReference>
<dbReference type="InterPro" id="IPR008972">
    <property type="entry name" value="Cupredoxin"/>
</dbReference>
<proteinExistence type="inferred from homology"/>
<dbReference type="InterPro" id="IPR033138">
    <property type="entry name" value="Cu_oxidase_CS"/>
</dbReference>
<reference evidence="7 8" key="1">
    <citation type="submission" date="2024-08" db="EMBL/GenBank/DDBJ databases">
        <authorList>
            <person name="Cucini C."/>
            <person name="Frati F."/>
        </authorList>
    </citation>
    <scope>NUCLEOTIDE SEQUENCE [LARGE SCALE GENOMIC DNA]</scope>
</reference>
<dbReference type="PANTHER" id="PTHR11709">
    <property type="entry name" value="MULTI-COPPER OXIDASE"/>
    <property type="match status" value="1"/>
</dbReference>
<evidence type="ECO:0000259" key="4">
    <source>
        <dbReference type="Pfam" id="PF00394"/>
    </source>
</evidence>
<sequence>MILGVISSLPSLFTQADILKHHIINSSGKLEKMQLTSKVSLHSLQVFVALASISLPVHSKTVRHTFEISYISGNPDGVWTNSILAINGKFPGPTIEAEVGDVLEVTVINNIHDGQNVTIHWHGLHQRGTPFEDGPSQITQCPLKHGSTQVYTFPLLQTGTYWYHSHVNSQYTEGLWGSLIIRGTPEIWQAHYDEEILITLNDWYHTSAEENEHWFLRPESFGAPPFPFSVLMNGVGRYPCDYGILQGRYCDPYSQKRPVFKVQHGKTYRIRLINVSGWVAFNFTISGHVLNPIEVDGVDLAPNQPSHNAVYIGAGQRYSFLVRADVGVNGDEFLIRANLRREFLFTRPGNINPYPEALMDEVTGVIQYSDSEPVKARNSLLLQPTFESFDYSRTYQPGESWSILYFLPEMNLRPYDGAPAPGYFNTQVALQITFENDAAGIRRGSFNGKPFHLTMGKPILGKYVDGTGIPEDAYPIYIHYGSVVQVIVNNPEAGPHPLHLHGHYFWVVGMGQSGEGSYDPTRHQLNLGGFKRDTVLVKERSWLVIRFLADNPGVWTLHCHIDWHNLSGMAMTFVEAPEMASSISAPLEAKKVCADHNVLVALALLSLPVLSKTVKHTFEVSYFSGLPDGVWVNNILCINGKFPGPTIEAEVGDVLEVTVINKIQDGQNVTIHWHGLHQRGTQFQDGPSQITQCPLKQGSTQVYTFPLLQPGTFWYHSHVNSQYTEGLWGSMIVRGTPEIWQELYDEELLITLNDWYHSTAKENEEWFMSAKSGGAPPFPSSMLMNGVGRYPCGYSILQRRLCSPYSQKRPVFKVQPGKTYRLRLINVSGWVAFNFTVSGHILTPIEVDSVDLAANQSPHHAVYIGAGQRYSFLLRADAGVEGDEFLIRANLRREFLFTKPGNINPYPEVVIDEVTGVLRYSDSKPAKVRGSLLLQPSFETFDYSRTYIQAETWSSLEFLPEMSLRPYDGVPTPAHYDTEVLLQIVFQNDDQGFRRGSFNGKPFQLTREKPILGKLVNGIPIPVDSMPVYTQYGSVVQVIINNPEAGPHPIHLHGIPSLLAFINKINFWQLKSKKLFLKFSGHYFWVVGRGQSGDGSYNETLHQLSLSGYKRDTVLVKEKSWLALRFLADNPGVWLMHCHIDWHNLSGMAMVFVEAPELASTIKVPLEAKKVCADHNVFI</sequence>
<comment type="similarity">
    <text evidence="1">Belongs to the multicopper oxidase family.</text>
</comment>
<dbReference type="Pfam" id="PF07732">
    <property type="entry name" value="Cu-oxidase_3"/>
    <property type="match status" value="2"/>
</dbReference>
<evidence type="ECO:0000259" key="5">
    <source>
        <dbReference type="Pfam" id="PF07731"/>
    </source>
</evidence>
<keyword evidence="2" id="KW-0479">Metal-binding</keyword>
<name>A0ABP1QQ76_9HEXA</name>
<comment type="caution">
    <text evidence="7">The sequence shown here is derived from an EMBL/GenBank/DDBJ whole genome shotgun (WGS) entry which is preliminary data.</text>
</comment>
<dbReference type="InterPro" id="IPR011707">
    <property type="entry name" value="Cu-oxidase-like_N"/>
</dbReference>
<evidence type="ECO:0000256" key="3">
    <source>
        <dbReference type="ARBA" id="ARBA00023002"/>
    </source>
</evidence>
<dbReference type="InterPro" id="IPR045087">
    <property type="entry name" value="Cu-oxidase_fam"/>
</dbReference>
<dbReference type="PROSITE" id="PS00079">
    <property type="entry name" value="MULTICOPPER_OXIDASE1"/>
    <property type="match status" value="4"/>
</dbReference>
<gene>
    <name evidence="7" type="ORF">ODALV1_LOCUS13951</name>
</gene>
<evidence type="ECO:0000256" key="2">
    <source>
        <dbReference type="ARBA" id="ARBA00022723"/>
    </source>
</evidence>
<dbReference type="PROSITE" id="PS00080">
    <property type="entry name" value="MULTICOPPER_OXIDASE2"/>
    <property type="match status" value="2"/>
</dbReference>
<dbReference type="Gene3D" id="2.60.40.420">
    <property type="entry name" value="Cupredoxins - blue copper proteins"/>
    <property type="match status" value="6"/>
</dbReference>
<accession>A0ABP1QQ76</accession>
<feature type="domain" description="Plastocyanin-like" evidence="5">
    <location>
        <begin position="1081"/>
        <end position="1156"/>
    </location>
</feature>
<dbReference type="PANTHER" id="PTHR11709:SF511">
    <property type="entry name" value="LACCASE"/>
    <property type="match status" value="1"/>
</dbReference>
<evidence type="ECO:0000313" key="7">
    <source>
        <dbReference type="EMBL" id="CAL8110070.1"/>
    </source>
</evidence>
<feature type="domain" description="Plastocyanin-like" evidence="6">
    <location>
        <begin position="628"/>
        <end position="735"/>
    </location>
</feature>
<keyword evidence="8" id="KW-1185">Reference proteome</keyword>
<evidence type="ECO:0000259" key="6">
    <source>
        <dbReference type="Pfam" id="PF07732"/>
    </source>
</evidence>
<dbReference type="Pfam" id="PF07731">
    <property type="entry name" value="Cu-oxidase_2"/>
    <property type="match status" value="3"/>
</dbReference>
<evidence type="ECO:0000313" key="8">
    <source>
        <dbReference type="Proteomes" id="UP001642540"/>
    </source>
</evidence>
<organism evidence="7 8">
    <name type="scientific">Orchesella dallaii</name>
    <dbReference type="NCBI Taxonomy" id="48710"/>
    <lineage>
        <taxon>Eukaryota</taxon>
        <taxon>Metazoa</taxon>
        <taxon>Ecdysozoa</taxon>
        <taxon>Arthropoda</taxon>
        <taxon>Hexapoda</taxon>
        <taxon>Collembola</taxon>
        <taxon>Entomobryomorpha</taxon>
        <taxon>Entomobryoidea</taxon>
        <taxon>Orchesellidae</taxon>
        <taxon>Orchesellinae</taxon>
        <taxon>Orchesella</taxon>
    </lineage>
</organism>
<dbReference type="EMBL" id="CAXLJM020000043">
    <property type="protein sequence ID" value="CAL8110070.1"/>
    <property type="molecule type" value="Genomic_DNA"/>
</dbReference>
<dbReference type="Pfam" id="PF00394">
    <property type="entry name" value="Cu-oxidase"/>
    <property type="match status" value="2"/>
</dbReference>
<evidence type="ECO:0008006" key="9">
    <source>
        <dbReference type="Google" id="ProtNLM"/>
    </source>
</evidence>
<dbReference type="Proteomes" id="UP001642540">
    <property type="component" value="Unassembled WGS sequence"/>
</dbReference>
<keyword evidence="3" id="KW-0560">Oxidoreductase</keyword>
<protein>
    <recommendedName>
        <fullName evidence="9">L-ascorbate oxidase</fullName>
    </recommendedName>
</protein>
<feature type="domain" description="Plastocyanin-like" evidence="6">
    <location>
        <begin position="69"/>
        <end position="183"/>
    </location>
</feature>
<feature type="domain" description="Plastocyanin-like" evidence="4">
    <location>
        <begin position="747"/>
        <end position="891"/>
    </location>
</feature>
<feature type="domain" description="Plastocyanin-like" evidence="5">
    <location>
        <begin position="465"/>
        <end position="578"/>
    </location>
</feature>
<dbReference type="CDD" id="cd04205">
    <property type="entry name" value="CuRO_2_LCC_like"/>
    <property type="match status" value="1"/>
</dbReference>
<feature type="domain" description="Plastocyanin-like" evidence="4">
    <location>
        <begin position="195"/>
        <end position="339"/>
    </location>
</feature>
<dbReference type="InterPro" id="IPR002355">
    <property type="entry name" value="Cu_oxidase_Cu_BS"/>
</dbReference>
<feature type="domain" description="Plastocyanin-like" evidence="5">
    <location>
        <begin position="1009"/>
        <end position="1055"/>
    </location>
</feature>
<dbReference type="InterPro" id="IPR011706">
    <property type="entry name" value="Cu-oxidase_C"/>
</dbReference>
<evidence type="ECO:0000256" key="1">
    <source>
        <dbReference type="ARBA" id="ARBA00010609"/>
    </source>
</evidence>
<dbReference type="InterPro" id="IPR001117">
    <property type="entry name" value="Cu-oxidase_2nd"/>
</dbReference>